<accession>A0A0J9SJZ7</accession>
<evidence type="ECO:0000313" key="2">
    <source>
        <dbReference type="Proteomes" id="UP000053327"/>
    </source>
</evidence>
<dbReference type="EMBL" id="KQ234924">
    <property type="protein sequence ID" value="KMZ83335.1"/>
    <property type="molecule type" value="Genomic_DNA"/>
</dbReference>
<dbReference type="Proteomes" id="UP000053327">
    <property type="component" value="Unassembled WGS sequence"/>
</dbReference>
<name>A0A0J9SJZ7_PLAV1</name>
<organism evidence="1 2">
    <name type="scientific">Plasmodium vivax (strain Brazil I)</name>
    <dbReference type="NCBI Taxonomy" id="1033975"/>
    <lineage>
        <taxon>Eukaryota</taxon>
        <taxon>Sar</taxon>
        <taxon>Alveolata</taxon>
        <taxon>Apicomplexa</taxon>
        <taxon>Aconoidasida</taxon>
        <taxon>Haemosporida</taxon>
        <taxon>Plasmodiidae</taxon>
        <taxon>Plasmodium</taxon>
        <taxon>Plasmodium (Plasmodium)</taxon>
    </lineage>
</organism>
<dbReference type="AlphaFoldDB" id="A0A0J9SJZ7"/>
<reference evidence="1 2" key="1">
    <citation type="submission" date="2011-08" db="EMBL/GenBank/DDBJ databases">
        <title>The Genome Sequence of Plasmodium vivax Brazil I.</title>
        <authorList>
            <consortium name="The Broad Institute Genome Sequencing Platform"/>
            <consortium name="The Broad Institute Genome Sequencing Center for Infectious Disease"/>
            <person name="Neafsey D."/>
            <person name="Carlton J."/>
            <person name="Barnwell J."/>
            <person name="Collins W."/>
            <person name="Escalante A."/>
            <person name="Mullikin J."/>
            <person name="Saul A."/>
            <person name="Guigo R."/>
            <person name="Camara F."/>
            <person name="Young S.K."/>
            <person name="Zeng Q."/>
            <person name="Gargeya S."/>
            <person name="Fitzgerald M."/>
            <person name="Haas B."/>
            <person name="Abouelleil A."/>
            <person name="Alvarado L."/>
            <person name="Arachchi H.M."/>
            <person name="Berlin A."/>
            <person name="Brown A."/>
            <person name="Chapman S.B."/>
            <person name="Chen Z."/>
            <person name="Dunbar C."/>
            <person name="Freedman E."/>
            <person name="Gearin G."/>
            <person name="Gellesch M."/>
            <person name="Goldberg J."/>
            <person name="Griggs A."/>
            <person name="Gujja S."/>
            <person name="Heiman D."/>
            <person name="Howarth C."/>
            <person name="Larson L."/>
            <person name="Lui A."/>
            <person name="MacDonald P.J.P."/>
            <person name="Montmayeur A."/>
            <person name="Murphy C."/>
            <person name="Neiman D."/>
            <person name="Pearson M."/>
            <person name="Priest M."/>
            <person name="Roberts A."/>
            <person name="Saif S."/>
            <person name="Shea T."/>
            <person name="Shenoy N."/>
            <person name="Sisk P."/>
            <person name="Stolte C."/>
            <person name="Sykes S."/>
            <person name="Wortman J."/>
            <person name="Nusbaum C."/>
            <person name="Birren B."/>
        </authorList>
    </citation>
    <scope>NUCLEOTIDE SEQUENCE [LARGE SCALE GENOMIC DNA]</scope>
    <source>
        <strain evidence="1 2">Brazil I</strain>
    </source>
</reference>
<proteinExistence type="predicted"/>
<dbReference type="InterPro" id="IPR008780">
    <property type="entry name" value="Plasmodium_Vir"/>
</dbReference>
<protein>
    <submittedName>
        <fullName evidence="1">Uncharacterized protein</fullName>
    </submittedName>
</protein>
<sequence>MLHYYFFYKYYFHPSTYSIIYKNFYIFDNLSKCKNKFLHVMKNIITYYTLVDALSFPLPLDIFYNKLNHSDTDLANYTSKCKKLCSNNTYFRNITLCSIILRFLEGTDRTSDKKESDYDDCLLFNYWIYDRLSLRFNYNYNPRVYHEFAEIQQVWNDLIQDSSQESYFGKCNPDNSIVNQNDWKLRRDLYDYCVNYELLQNEIKFDTKNCRKHYAYIKGKAHLYKYFKTHCTSKDENICQKFYSKCINYDPDIVLRNLTCYDVMQKEEAAAAKEILSVEPQPQLAADGAFSPDASKLKGDGNHPVTKTGNILLGVVATSMTSGALYKVRTTLFITHKKCNFLNNLYITCL</sequence>
<dbReference type="Pfam" id="PF05795">
    <property type="entry name" value="Plasmodium_Vir"/>
    <property type="match status" value="1"/>
</dbReference>
<evidence type="ECO:0000313" key="1">
    <source>
        <dbReference type="EMBL" id="KMZ83335.1"/>
    </source>
</evidence>
<gene>
    <name evidence="1" type="ORF">PVBG_05731</name>
</gene>